<dbReference type="EMBL" id="CABL01000015">
    <property type="protein sequence ID" value="CBH75707.1"/>
    <property type="molecule type" value="Genomic_DNA"/>
</dbReference>
<dbReference type="GO" id="GO:0016491">
    <property type="term" value="F:oxidoreductase activity"/>
    <property type="evidence" value="ECO:0007669"/>
    <property type="project" value="InterPro"/>
</dbReference>
<dbReference type="SUPFAM" id="SSF56003">
    <property type="entry name" value="Molybdenum cofactor-binding domain"/>
    <property type="match status" value="1"/>
</dbReference>
<name>E6PGW9_9ZZZZ</name>
<dbReference type="InterPro" id="IPR037165">
    <property type="entry name" value="AldOxase/xan_DH_Mopterin-bd_sf"/>
</dbReference>
<dbReference type="Gene3D" id="3.30.365.10">
    <property type="entry name" value="Aldehyde oxidase/xanthine dehydrogenase, molybdopterin binding domain"/>
    <property type="match status" value="4"/>
</dbReference>
<dbReference type="AlphaFoldDB" id="E6PGW9"/>
<dbReference type="InterPro" id="IPR008274">
    <property type="entry name" value="AldOxase/xan_DH_MoCoBD1"/>
</dbReference>
<organism evidence="2">
    <name type="scientific">mine drainage metagenome</name>
    <dbReference type="NCBI Taxonomy" id="410659"/>
    <lineage>
        <taxon>unclassified sequences</taxon>
        <taxon>metagenomes</taxon>
        <taxon>ecological metagenomes</taxon>
    </lineage>
</organism>
<dbReference type="Pfam" id="PF01315">
    <property type="entry name" value="Ald_Xan_dh_C"/>
    <property type="match status" value="1"/>
</dbReference>
<dbReference type="SUPFAM" id="SSF54665">
    <property type="entry name" value="CO dehydrogenase molybdoprotein N-domain-like"/>
    <property type="match status" value="1"/>
</dbReference>
<reference evidence="2" key="1">
    <citation type="submission" date="2009-10" db="EMBL/GenBank/DDBJ databases">
        <title>Diversity of trophic interactions inside an arsenic-rich microbial ecosystem.</title>
        <authorList>
            <person name="Bertin P.N."/>
            <person name="Heinrich-Salmeron A."/>
            <person name="Pelletier E."/>
            <person name="Goulhen-Chollet F."/>
            <person name="Arsene-Ploetze F."/>
            <person name="Gallien S."/>
            <person name="Calteau A."/>
            <person name="Vallenet D."/>
            <person name="Casiot C."/>
            <person name="Chane-Woon-Ming B."/>
            <person name="Giloteaux L."/>
            <person name="Barakat M."/>
            <person name="Bonnefoy V."/>
            <person name="Bruneel O."/>
            <person name="Chandler M."/>
            <person name="Cleiss J."/>
            <person name="Duran R."/>
            <person name="Elbaz-Poulichet F."/>
            <person name="Fonknechten N."/>
            <person name="Lauga B."/>
            <person name="Mornico D."/>
            <person name="Ortet P."/>
            <person name="Schaeffer C."/>
            <person name="Siguier P."/>
            <person name="Alexander Thil Smith A."/>
            <person name="Van Dorsselaer A."/>
            <person name="Weissenbach J."/>
            <person name="Medigue C."/>
            <person name="Le Paslier D."/>
        </authorList>
    </citation>
    <scope>NUCLEOTIDE SEQUENCE</scope>
</reference>
<dbReference type="Pfam" id="PF20256">
    <property type="entry name" value="MoCoBD_2"/>
    <property type="match status" value="1"/>
</dbReference>
<dbReference type="InterPro" id="IPR036856">
    <property type="entry name" value="Ald_Oxase/Xan_DH_a/b_sf"/>
</dbReference>
<dbReference type="PANTHER" id="PTHR11908">
    <property type="entry name" value="XANTHINE DEHYDROGENASE"/>
    <property type="match status" value="1"/>
</dbReference>
<dbReference type="Pfam" id="PF02738">
    <property type="entry name" value="MoCoBD_1"/>
    <property type="match status" value="1"/>
</dbReference>
<dbReference type="PANTHER" id="PTHR11908:SF157">
    <property type="entry name" value="XANTHINE DEHYDROGENASE SUBUNIT D-RELATED"/>
    <property type="match status" value="1"/>
</dbReference>
<gene>
    <name evidence="2" type="primary">xdhA</name>
    <name evidence="2" type="ORF">CARN1_2461</name>
</gene>
<proteinExistence type="predicted"/>
<feature type="domain" description="Aldehyde oxidase/xanthine dehydrogenase a/b hammerhead" evidence="1">
    <location>
        <begin position="31"/>
        <end position="137"/>
    </location>
</feature>
<comment type="caution">
    <text evidence="2">The sequence shown here is derived from an EMBL/GenBank/DDBJ whole genome shotgun (WGS) entry which is preliminary data.</text>
</comment>
<dbReference type="SMART" id="SM01008">
    <property type="entry name" value="Ald_Xan_dh_C"/>
    <property type="match status" value="1"/>
</dbReference>
<dbReference type="InterPro" id="IPR046867">
    <property type="entry name" value="AldOxase/xan_DH_MoCoBD2"/>
</dbReference>
<dbReference type="InterPro" id="IPR016208">
    <property type="entry name" value="Ald_Oxase/xanthine_DH-like"/>
</dbReference>
<accession>E6PGW9</accession>
<protein>
    <submittedName>
        <fullName evidence="2">Xanthine dehydrogenase, molybdenum binding subunit</fullName>
    </submittedName>
</protein>
<dbReference type="GO" id="GO:0005506">
    <property type="term" value="F:iron ion binding"/>
    <property type="evidence" value="ECO:0007669"/>
    <property type="project" value="InterPro"/>
</dbReference>
<dbReference type="FunFam" id="3.30.365.10:FF:000001">
    <property type="entry name" value="Xanthine dehydrogenase oxidase"/>
    <property type="match status" value="1"/>
</dbReference>
<sequence length="787" mass="83463">MGKNGASRTELNERHVVGAALPRIDGYAKVTGAAIFADDIALPRMLFGKLLRSPHAHARILSIDYANALRLPGVVAIAVGSDLPVRYGILPSTQDETVFAIDKVRYIGEPVAGIVAEDELTAQRAAALVEVRYEALPSVMSIEDALRDVGESGEKIHPESRKQSNVHKDVHLAFGDVEAGFAGADRIFEDEYFFEGNTHAALEEHSAVASCGADGKLTLWSSTQTPHYLHRVTAAVLEMPASRIRIIAPPVGGGFGGKTEPVAHELAAAYFARKTGRPVKFTLTREEVFYTHRGRHPVRIHLQTGITSDGSIAACRLQTWLDGGAYGSYGVATTYYTGALLPVTYKMGAYAFDGCRVYTNKPPCGPKRGHGTTQPRYAFESQLDSIATALGLDAGAYRAAIAIDPYSRTVNHLRVTSCGMREALSAVTERTDYGEKHGKLAPGRGIGLAASAYLCGAGLPIYWNPMPHSGAVVKVDRGGGVTVFCGTSDCGQGSQNMLAVIVAETLGIDVLDVSVCAGDTDLTPVDLGSYSSRVTFMAGNAARNAAQDVRERIAAAAGAELGIAPQRCAFASGRVFDRKQPDRALSFVDAARAAEARFGTLAGVGSYTPPADLHGDFKGSGVGPSPAYSYSACVAEVNVDFETGEVRVERIVLAHDCGRALNPTIVEGQIEGSAYMGMGEALMEESAFRDDLHRIPNLLDYKTPTILDTPRIEAIVIETEELEGPYGAKEAGEGPLNPVIPAIANAVADAIGARIYATPITPERVLQALDGTTGPLRLRAPVAARTA</sequence>
<dbReference type="Gene3D" id="3.90.1170.50">
    <property type="entry name" value="Aldehyde oxidase/xanthine dehydrogenase, a/b hammerhead"/>
    <property type="match status" value="1"/>
</dbReference>
<evidence type="ECO:0000313" key="2">
    <source>
        <dbReference type="EMBL" id="CBH75707.1"/>
    </source>
</evidence>
<dbReference type="InterPro" id="IPR000674">
    <property type="entry name" value="Ald_Oxase/Xan_DH_a/b"/>
</dbReference>
<evidence type="ECO:0000259" key="1">
    <source>
        <dbReference type="SMART" id="SM01008"/>
    </source>
</evidence>